<dbReference type="AlphaFoldDB" id="A0A6J2JMX1"/>
<evidence type="ECO:0000256" key="2">
    <source>
        <dbReference type="ARBA" id="ARBA00023242"/>
    </source>
</evidence>
<dbReference type="InterPro" id="IPR017984">
    <property type="entry name" value="Chromo_dom_subgr"/>
</dbReference>
<dbReference type="GO" id="GO:0005634">
    <property type="term" value="C:nucleus"/>
    <property type="evidence" value="ECO:0007669"/>
    <property type="project" value="UniProtKB-SubCell"/>
</dbReference>
<feature type="region of interest" description="Disordered" evidence="3">
    <location>
        <begin position="124"/>
        <end position="170"/>
    </location>
</feature>
<feature type="compositionally biased region" description="Basic and acidic residues" evidence="3">
    <location>
        <begin position="71"/>
        <end position="82"/>
    </location>
</feature>
<dbReference type="PANTHER" id="PTHR22812">
    <property type="entry name" value="CHROMOBOX PROTEIN"/>
    <property type="match status" value="1"/>
</dbReference>
<reference evidence="6" key="1">
    <citation type="submission" date="2025-08" db="UniProtKB">
        <authorList>
            <consortium name="RefSeq"/>
        </authorList>
    </citation>
    <scope>IDENTIFICATION</scope>
    <source>
        <tissue evidence="6">Silk gland</tissue>
    </source>
</reference>
<dbReference type="PRINTS" id="PR00504">
    <property type="entry name" value="CHROMODOMAIN"/>
</dbReference>
<protein>
    <submittedName>
        <fullName evidence="6">Chromobox protein homolog 5-like</fullName>
    </submittedName>
</protein>
<dbReference type="InterPro" id="IPR023780">
    <property type="entry name" value="Chromo_domain"/>
</dbReference>
<name>A0A6J2JMX1_BOMMA</name>
<dbReference type="PROSITE" id="PS00598">
    <property type="entry name" value="CHROMO_1"/>
    <property type="match status" value="1"/>
</dbReference>
<dbReference type="OrthoDB" id="5376140at2759"/>
<gene>
    <name evidence="6" type="primary">LOC114243666</name>
</gene>
<feature type="compositionally biased region" description="Basic residues" evidence="3">
    <location>
        <begin position="259"/>
        <end position="269"/>
    </location>
</feature>
<dbReference type="InterPro" id="IPR000953">
    <property type="entry name" value="Chromo/chromo_shadow_dom"/>
</dbReference>
<dbReference type="InterPro" id="IPR016197">
    <property type="entry name" value="Chromo-like_dom_sf"/>
</dbReference>
<dbReference type="Pfam" id="PF00385">
    <property type="entry name" value="Chromo"/>
    <property type="match status" value="2"/>
</dbReference>
<dbReference type="InterPro" id="IPR051219">
    <property type="entry name" value="Heterochromatin_chromo-domain"/>
</dbReference>
<evidence type="ECO:0000313" key="6">
    <source>
        <dbReference type="RefSeq" id="XP_028031041.1"/>
    </source>
</evidence>
<evidence type="ECO:0000259" key="4">
    <source>
        <dbReference type="PROSITE" id="PS50013"/>
    </source>
</evidence>
<keyword evidence="5" id="KW-1185">Reference proteome</keyword>
<sequence length="276" mass="31851">MRKISKNRTDDDVVSSTNGSLLNDDQTATENKTVESVTDESVDQNNDDFSNTSKETKRGKSGKGKTKKNKAAKDKSVVEEEYEVEKILDSKKIKGKLHYLIRWKGYSADSDTWEPEQTLSCPELIGKFNEEKENSKNKERKPSAALKRKSKKTKETKVPAKRAKSQWDTSADENAEYEVERILEVHHKKNGKREFLIHWKGWSSKFDSWEPESNLNCSELIKKFMDKVSSARSLDSRNLRVAPETTNRFTLQDPSSGRRLSKRRGQRQRVRYDNAE</sequence>
<dbReference type="PROSITE" id="PS50013">
    <property type="entry name" value="CHROMO_2"/>
    <property type="match status" value="2"/>
</dbReference>
<dbReference type="KEGG" id="bman:114243666"/>
<feature type="region of interest" description="Disordered" evidence="3">
    <location>
        <begin position="245"/>
        <end position="276"/>
    </location>
</feature>
<feature type="compositionally biased region" description="Basic and acidic residues" evidence="3">
    <location>
        <begin position="128"/>
        <end position="142"/>
    </location>
</feature>
<dbReference type="SMART" id="SM00298">
    <property type="entry name" value="CHROMO"/>
    <property type="match status" value="2"/>
</dbReference>
<feature type="compositionally biased region" description="Polar residues" evidence="3">
    <location>
        <begin position="245"/>
        <end position="254"/>
    </location>
</feature>
<evidence type="ECO:0000256" key="1">
    <source>
        <dbReference type="ARBA" id="ARBA00004123"/>
    </source>
</evidence>
<dbReference type="Gene3D" id="2.40.50.40">
    <property type="match status" value="2"/>
</dbReference>
<accession>A0A6J2JMX1</accession>
<feature type="compositionally biased region" description="Polar residues" evidence="3">
    <location>
        <begin position="14"/>
        <end position="36"/>
    </location>
</feature>
<feature type="compositionally biased region" description="Basic residues" evidence="3">
    <location>
        <begin position="57"/>
        <end position="70"/>
    </location>
</feature>
<proteinExistence type="predicted"/>
<feature type="compositionally biased region" description="Acidic residues" evidence="3">
    <location>
        <begin position="37"/>
        <end position="46"/>
    </location>
</feature>
<dbReference type="SUPFAM" id="SSF54160">
    <property type="entry name" value="Chromo domain-like"/>
    <property type="match status" value="2"/>
</dbReference>
<dbReference type="Proteomes" id="UP000504629">
    <property type="component" value="Unplaced"/>
</dbReference>
<feature type="domain" description="Chromo" evidence="4">
    <location>
        <begin position="82"/>
        <end position="140"/>
    </location>
</feature>
<comment type="subcellular location">
    <subcellularLocation>
        <location evidence="1">Nucleus</location>
    </subcellularLocation>
</comment>
<feature type="region of interest" description="Disordered" evidence="3">
    <location>
        <begin position="1"/>
        <end position="82"/>
    </location>
</feature>
<keyword evidence="2" id="KW-0539">Nucleus</keyword>
<dbReference type="CDD" id="cd00024">
    <property type="entry name" value="CD_CSD"/>
    <property type="match status" value="2"/>
</dbReference>
<organism evidence="5 6">
    <name type="scientific">Bombyx mandarina</name>
    <name type="common">Wild silk moth</name>
    <name type="synonym">Wild silkworm</name>
    <dbReference type="NCBI Taxonomy" id="7092"/>
    <lineage>
        <taxon>Eukaryota</taxon>
        <taxon>Metazoa</taxon>
        <taxon>Ecdysozoa</taxon>
        <taxon>Arthropoda</taxon>
        <taxon>Hexapoda</taxon>
        <taxon>Insecta</taxon>
        <taxon>Pterygota</taxon>
        <taxon>Neoptera</taxon>
        <taxon>Endopterygota</taxon>
        <taxon>Lepidoptera</taxon>
        <taxon>Glossata</taxon>
        <taxon>Ditrysia</taxon>
        <taxon>Bombycoidea</taxon>
        <taxon>Bombycidae</taxon>
        <taxon>Bombycinae</taxon>
        <taxon>Bombyx</taxon>
    </lineage>
</organism>
<dbReference type="GeneID" id="114243666"/>
<feature type="domain" description="Chromo" evidence="4">
    <location>
        <begin position="177"/>
        <end position="236"/>
    </location>
</feature>
<evidence type="ECO:0000256" key="3">
    <source>
        <dbReference type="SAM" id="MobiDB-lite"/>
    </source>
</evidence>
<dbReference type="InterPro" id="IPR023779">
    <property type="entry name" value="Chromodomain_CS"/>
</dbReference>
<evidence type="ECO:0000313" key="5">
    <source>
        <dbReference type="Proteomes" id="UP000504629"/>
    </source>
</evidence>
<dbReference type="RefSeq" id="XP_028031041.1">
    <property type="nucleotide sequence ID" value="XM_028175240.1"/>
</dbReference>
<dbReference type="GO" id="GO:0005694">
    <property type="term" value="C:chromosome"/>
    <property type="evidence" value="ECO:0007669"/>
    <property type="project" value="UniProtKB-ARBA"/>
</dbReference>